<comment type="caution">
    <text evidence="1">The sequence shown here is derived from an EMBL/GenBank/DDBJ whole genome shotgun (WGS) entry which is preliminary data.</text>
</comment>
<gene>
    <name evidence="1" type="ORF">ACFPIJ_64360</name>
</gene>
<evidence type="ECO:0000313" key="1">
    <source>
        <dbReference type="EMBL" id="MFC5008739.1"/>
    </source>
</evidence>
<accession>A0ABV9WN94</accession>
<sequence>ELAWDVADRLSVSWNTIDLGTAFTFVGRPHEWRSSHPHSFAAAAGRVLTGWAVTENPYFTGDVDFTGELPMDLVAGWTMAGLWIEFGDVGLHVYSGADTTYVSDAPQEHYRVTHRQLQEKDAQASGDPTISS</sequence>
<feature type="non-terminal residue" evidence="1">
    <location>
        <position position="1"/>
    </location>
</feature>
<dbReference type="EMBL" id="JBHSIU010000138">
    <property type="protein sequence ID" value="MFC5008739.1"/>
    <property type="molecule type" value="Genomic_DNA"/>
</dbReference>
<evidence type="ECO:0000313" key="2">
    <source>
        <dbReference type="Proteomes" id="UP001595912"/>
    </source>
</evidence>
<dbReference type="Proteomes" id="UP001595912">
    <property type="component" value="Unassembled WGS sequence"/>
</dbReference>
<dbReference type="RefSeq" id="WP_380129442.1">
    <property type="nucleotide sequence ID" value="NZ_JBHSIU010000138.1"/>
</dbReference>
<organism evidence="1 2">
    <name type="scientific">Dactylosporangium cerinum</name>
    <dbReference type="NCBI Taxonomy" id="1434730"/>
    <lineage>
        <taxon>Bacteria</taxon>
        <taxon>Bacillati</taxon>
        <taxon>Actinomycetota</taxon>
        <taxon>Actinomycetes</taxon>
        <taxon>Micromonosporales</taxon>
        <taxon>Micromonosporaceae</taxon>
        <taxon>Dactylosporangium</taxon>
    </lineage>
</organism>
<keyword evidence="2" id="KW-1185">Reference proteome</keyword>
<reference evidence="2" key="1">
    <citation type="journal article" date="2019" name="Int. J. Syst. Evol. Microbiol.">
        <title>The Global Catalogue of Microorganisms (GCM) 10K type strain sequencing project: providing services to taxonomists for standard genome sequencing and annotation.</title>
        <authorList>
            <consortium name="The Broad Institute Genomics Platform"/>
            <consortium name="The Broad Institute Genome Sequencing Center for Infectious Disease"/>
            <person name="Wu L."/>
            <person name="Ma J."/>
        </authorList>
    </citation>
    <scope>NUCLEOTIDE SEQUENCE [LARGE SCALE GENOMIC DNA]</scope>
    <source>
        <strain evidence="2">CGMCC 4.7152</strain>
    </source>
</reference>
<name>A0ABV9WN94_9ACTN</name>
<protein>
    <submittedName>
        <fullName evidence="1">Uncharacterized protein</fullName>
    </submittedName>
</protein>
<proteinExistence type="predicted"/>